<gene>
    <name evidence="2" type="ORF">FZ934_21645</name>
</gene>
<geneLocation type="plasmid" evidence="2 3">
    <name>unnamed</name>
</geneLocation>
<evidence type="ECO:0000259" key="1">
    <source>
        <dbReference type="Pfam" id="PF04577"/>
    </source>
</evidence>
<keyword evidence="3" id="KW-1185">Reference proteome</keyword>
<dbReference type="OrthoDB" id="6935590at2"/>
<evidence type="ECO:0000313" key="3">
    <source>
        <dbReference type="Proteomes" id="UP000326881"/>
    </source>
</evidence>
<proteinExistence type="predicted"/>
<accession>A0A5Q0CEN0</accession>
<protein>
    <submittedName>
        <fullName evidence="2">Glycosyltransferase family 61 protein</fullName>
    </submittedName>
</protein>
<keyword evidence="2" id="KW-0808">Transferase</keyword>
<dbReference type="Proteomes" id="UP000326881">
    <property type="component" value="Plasmid unnamed"/>
</dbReference>
<feature type="domain" description="Glycosyltransferase 61 catalytic" evidence="1">
    <location>
        <begin position="205"/>
        <end position="294"/>
    </location>
</feature>
<organism evidence="2 3">
    <name type="scientific">Rhizobium grahamii</name>
    <dbReference type="NCBI Taxonomy" id="1120045"/>
    <lineage>
        <taxon>Bacteria</taxon>
        <taxon>Pseudomonadati</taxon>
        <taxon>Pseudomonadota</taxon>
        <taxon>Alphaproteobacteria</taxon>
        <taxon>Hyphomicrobiales</taxon>
        <taxon>Rhizobiaceae</taxon>
        <taxon>Rhizobium/Agrobacterium group</taxon>
        <taxon>Rhizobium</taxon>
    </lineage>
</organism>
<dbReference type="KEGG" id="rgr:FZ934_21645"/>
<dbReference type="EMBL" id="CP043499">
    <property type="protein sequence ID" value="QFY62944.1"/>
    <property type="molecule type" value="Genomic_DNA"/>
</dbReference>
<dbReference type="GO" id="GO:0016757">
    <property type="term" value="F:glycosyltransferase activity"/>
    <property type="evidence" value="ECO:0007669"/>
    <property type="project" value="InterPro"/>
</dbReference>
<sequence>MAVLHYRNYLHVLRRKIGRAPDLDEIASRTLVVSPAERGSREAAIYLPNQLDRVREVQFETTREYEMARISAGSVEHAATLAYLIENAHYVDGDLYARGMRHRQVIRPASRAIWKRAVSIDECALPSTAIGDRYFAHHVIDDAATAMLADTIAPTYFARGSSSDNWPHSKAYYELFGLDFPVLDAALIRRAWVFQDYGMTANRRARITALRERAMSSGTAPNGRRIFISRKATGQRRLLENEAELTERLTREGFDVVDPARLTVAEIVERMSGASLICSVEGSNIAHGVLTMANKGAILTLQPPYRFANLWKDYADALDMTYGFVVGEGGKTSFSIRPDDVVKTADMLSAHS</sequence>
<dbReference type="Pfam" id="PF04577">
    <property type="entry name" value="Glyco_transf_61"/>
    <property type="match status" value="1"/>
</dbReference>
<keyword evidence="2" id="KW-0614">Plasmid</keyword>
<name>A0A5Q0CEN0_9HYPH</name>
<evidence type="ECO:0000313" key="2">
    <source>
        <dbReference type="EMBL" id="QFY62944.1"/>
    </source>
</evidence>
<dbReference type="InterPro" id="IPR049625">
    <property type="entry name" value="Glyco_transf_61_cat"/>
</dbReference>
<reference evidence="2 3" key="1">
    <citation type="submission" date="2019-08" db="EMBL/GenBank/DDBJ databases">
        <title>Prosopis cineraria nodule microbiome.</title>
        <authorList>
            <person name="Ali R."/>
            <person name="Chaluvadi S.R."/>
            <person name="Wang X."/>
        </authorList>
    </citation>
    <scope>NUCLEOTIDE SEQUENCE [LARGE SCALE GENOMIC DNA]</scope>
    <source>
        <strain evidence="2 3">BG7</strain>
        <plasmid evidence="2 3">unnamed</plasmid>
    </source>
</reference>
<dbReference type="AlphaFoldDB" id="A0A5Q0CEN0"/>